<reference evidence="4" key="1">
    <citation type="journal article" date="2011" name="MBio">
        <title>Novel metabolic attributes of the genus Cyanothece, comprising a group of unicellular nitrogen-fixing Cyanobacteria.</title>
        <authorList>
            <person name="Bandyopadhyay A."/>
            <person name="Elvitigala T."/>
            <person name="Welsh E."/>
            <person name="Stockel J."/>
            <person name="Liberton M."/>
            <person name="Min H."/>
            <person name="Sherman L.A."/>
            <person name="Pakrasi H.B."/>
        </authorList>
    </citation>
    <scope>NUCLEOTIDE SEQUENCE [LARGE SCALE GENOMIC DNA]</scope>
    <source>
        <strain evidence="4">PCC 7424</strain>
    </source>
</reference>
<keyword evidence="4" id="KW-1185">Reference proteome</keyword>
<evidence type="ECO:0000256" key="1">
    <source>
        <dbReference type="SAM" id="Coils"/>
    </source>
</evidence>
<dbReference type="eggNOG" id="ENOG502ZY2Z">
    <property type="taxonomic scope" value="Bacteria"/>
</dbReference>
<sequence>MDIFNEQISSKQNKPTKQEARQPLYSTVVSEERVLVLLDEIDLLREQIETWRNFVDTQNQELQAIEQELKQTNQELCDAFNFQHHSLTEVKNIANIILKSKKPASECLAELISILYECPVKSQITRVISPL</sequence>
<dbReference type="OrthoDB" id="512916at2"/>
<dbReference type="EMBL" id="CP001291">
    <property type="protein sequence ID" value="ACK70465.1"/>
    <property type="molecule type" value="Genomic_DNA"/>
</dbReference>
<evidence type="ECO:0000313" key="4">
    <source>
        <dbReference type="Proteomes" id="UP000002384"/>
    </source>
</evidence>
<dbReference type="RefSeq" id="WP_015954071.1">
    <property type="nucleotide sequence ID" value="NC_011729.1"/>
</dbReference>
<feature type="coiled-coil region" evidence="1">
    <location>
        <begin position="48"/>
        <end position="79"/>
    </location>
</feature>
<dbReference type="AlphaFoldDB" id="B7KF09"/>
<keyword evidence="1" id="KW-0175">Coiled coil</keyword>
<protein>
    <submittedName>
        <fullName evidence="3">Uncharacterized protein</fullName>
    </submittedName>
</protein>
<evidence type="ECO:0000313" key="3">
    <source>
        <dbReference type="EMBL" id="ACK70465.1"/>
    </source>
</evidence>
<dbReference type="HOGENOM" id="CLU_1955943_0_0_3"/>
<dbReference type="KEGG" id="cyc:PCC7424_2035"/>
<proteinExistence type="predicted"/>
<organism evidence="3 4">
    <name type="scientific">Gloeothece citriformis (strain PCC 7424)</name>
    <name type="common">Cyanothece sp. (strain PCC 7424)</name>
    <dbReference type="NCBI Taxonomy" id="65393"/>
    <lineage>
        <taxon>Bacteria</taxon>
        <taxon>Bacillati</taxon>
        <taxon>Cyanobacteriota</taxon>
        <taxon>Cyanophyceae</taxon>
        <taxon>Oscillatoriophycideae</taxon>
        <taxon>Chroococcales</taxon>
        <taxon>Aphanothecaceae</taxon>
        <taxon>Gloeothece</taxon>
        <taxon>Gloeothece citriformis</taxon>
    </lineage>
</organism>
<accession>B7KF09</accession>
<feature type="region of interest" description="Disordered" evidence="2">
    <location>
        <begin position="1"/>
        <end position="21"/>
    </location>
</feature>
<gene>
    <name evidence="3" type="ordered locus">PCC7424_2035</name>
</gene>
<name>B7KF09_GLOC7</name>
<evidence type="ECO:0000256" key="2">
    <source>
        <dbReference type="SAM" id="MobiDB-lite"/>
    </source>
</evidence>
<feature type="compositionally biased region" description="Polar residues" evidence="2">
    <location>
        <begin position="1"/>
        <end position="15"/>
    </location>
</feature>
<dbReference type="Proteomes" id="UP000002384">
    <property type="component" value="Chromosome"/>
</dbReference>